<comment type="caution">
    <text evidence="2">The sequence shown here is derived from an EMBL/GenBank/DDBJ whole genome shotgun (WGS) entry which is preliminary data.</text>
</comment>
<evidence type="ECO:0000313" key="2">
    <source>
        <dbReference type="EMBL" id="ORX75833.1"/>
    </source>
</evidence>
<feature type="transmembrane region" description="Helical" evidence="1">
    <location>
        <begin position="120"/>
        <end position="139"/>
    </location>
</feature>
<name>A0A1Y1WQM1_9FUNG</name>
<reference evidence="2 3" key="2">
    <citation type="submission" date="2016-08" db="EMBL/GenBank/DDBJ databases">
        <title>Pervasive Adenine N6-methylation of Active Genes in Fungi.</title>
        <authorList>
            <consortium name="DOE Joint Genome Institute"/>
            <person name="Mondo S.J."/>
            <person name="Dannebaum R.O."/>
            <person name="Kuo R.C."/>
            <person name="Labutti K."/>
            <person name="Haridas S."/>
            <person name="Kuo A."/>
            <person name="Salamov A."/>
            <person name="Ahrendt S.R."/>
            <person name="Lipzen A."/>
            <person name="Sullivan W."/>
            <person name="Andreopoulos W.B."/>
            <person name="Clum A."/>
            <person name="Lindquist E."/>
            <person name="Daum C."/>
            <person name="Ramamoorthy G.K."/>
            <person name="Gryganskyi A."/>
            <person name="Culley D."/>
            <person name="Magnuson J.K."/>
            <person name="James T.Y."/>
            <person name="O'Malley M.A."/>
            <person name="Stajich J.E."/>
            <person name="Spatafora J.W."/>
            <person name="Visel A."/>
            <person name="Grigoriev I.V."/>
        </authorList>
    </citation>
    <scope>NUCLEOTIDE SEQUENCE [LARGE SCALE GENOMIC DNA]</scope>
    <source>
        <strain evidence="2 3">S4</strain>
    </source>
</reference>
<gene>
    <name evidence="2" type="ORF">BCR32DRAFT_249217</name>
</gene>
<keyword evidence="1" id="KW-1133">Transmembrane helix</keyword>
<dbReference type="AlphaFoldDB" id="A0A1Y1WQM1"/>
<proteinExistence type="predicted"/>
<sequence length="205" mass="24419">MSSKRIKHNLSCPELTVLTINCDNNEENNEKNNNEKIDELVNYIKDITYVVLTNLVDIYFKNVAENERRKSFIKESFNVNITKRVTHKYYNNEEKDSVKKMGINCFENLFFTKYIAKKMLVTESLKVFIIVLLHTILLIQVKDLELLVLITQTVFSSEYLFKYIKFVYFIVQVSRIYAKMFDMFITNPRIDEKKMMVKTLDVKFN</sequence>
<organism evidence="2 3">
    <name type="scientific">Anaeromyces robustus</name>
    <dbReference type="NCBI Taxonomy" id="1754192"/>
    <lineage>
        <taxon>Eukaryota</taxon>
        <taxon>Fungi</taxon>
        <taxon>Fungi incertae sedis</taxon>
        <taxon>Chytridiomycota</taxon>
        <taxon>Chytridiomycota incertae sedis</taxon>
        <taxon>Neocallimastigomycetes</taxon>
        <taxon>Neocallimastigales</taxon>
        <taxon>Neocallimastigaceae</taxon>
        <taxon>Anaeromyces</taxon>
    </lineage>
</organism>
<protein>
    <submittedName>
        <fullName evidence="2">Uncharacterized protein</fullName>
    </submittedName>
</protein>
<feature type="non-terminal residue" evidence="2">
    <location>
        <position position="205"/>
    </location>
</feature>
<reference evidence="2 3" key="1">
    <citation type="submission" date="2016-08" db="EMBL/GenBank/DDBJ databases">
        <title>A Parts List for Fungal Cellulosomes Revealed by Comparative Genomics.</title>
        <authorList>
            <consortium name="DOE Joint Genome Institute"/>
            <person name="Haitjema C.H."/>
            <person name="Gilmore S.P."/>
            <person name="Henske J.K."/>
            <person name="Solomon K.V."/>
            <person name="De Groot R."/>
            <person name="Kuo A."/>
            <person name="Mondo S.J."/>
            <person name="Salamov A.A."/>
            <person name="Labutti K."/>
            <person name="Zhao Z."/>
            <person name="Chiniquy J."/>
            <person name="Barry K."/>
            <person name="Brewer H.M."/>
            <person name="Purvine S.O."/>
            <person name="Wright A.T."/>
            <person name="Boxma B."/>
            <person name="Van Alen T."/>
            <person name="Hackstein J.H."/>
            <person name="Baker S.E."/>
            <person name="Grigoriev I.V."/>
            <person name="O'Malley M.A."/>
        </authorList>
    </citation>
    <scope>NUCLEOTIDE SEQUENCE [LARGE SCALE GENOMIC DNA]</scope>
    <source>
        <strain evidence="2 3">S4</strain>
    </source>
</reference>
<feature type="transmembrane region" description="Helical" evidence="1">
    <location>
        <begin position="159"/>
        <end position="178"/>
    </location>
</feature>
<dbReference type="EMBL" id="MCFG01000333">
    <property type="protein sequence ID" value="ORX75833.1"/>
    <property type="molecule type" value="Genomic_DNA"/>
</dbReference>
<dbReference type="OrthoDB" id="2140823at2759"/>
<keyword evidence="3" id="KW-1185">Reference proteome</keyword>
<keyword evidence="1" id="KW-0812">Transmembrane</keyword>
<accession>A0A1Y1WQM1</accession>
<keyword evidence="1" id="KW-0472">Membrane</keyword>
<dbReference type="Proteomes" id="UP000193944">
    <property type="component" value="Unassembled WGS sequence"/>
</dbReference>
<evidence type="ECO:0000256" key="1">
    <source>
        <dbReference type="SAM" id="Phobius"/>
    </source>
</evidence>
<evidence type="ECO:0000313" key="3">
    <source>
        <dbReference type="Proteomes" id="UP000193944"/>
    </source>
</evidence>